<evidence type="ECO:0000256" key="1">
    <source>
        <dbReference type="SAM" id="Phobius"/>
    </source>
</evidence>
<dbReference type="STRING" id="1121477.SAMN02745223_01752"/>
<feature type="transmembrane region" description="Helical" evidence="1">
    <location>
        <begin position="33"/>
        <end position="63"/>
    </location>
</feature>
<sequence>MTGVSLVAAVVLVAISMPPRIPGQELLHSLRFHIALVCLVLPLLLLINGAWIRASLVGLLVALSLGQGALIVRAQQATRAPLPGEDAPAFTLMSFNVLSSNRSGRELADYIIASAPDIAVIMEAPGIARYLPDLLQTFPYKLGCEGRATCDLMVLSRTPFTSGRVLPLYPLNRERLILGVTEIAGQSVNIVGVHLSKPYFDETANIELESVEDALIGVDGPMVLAGDLNAAAWSRSVARFVEQSGLEPPPSYPATWPVRAGAFGVPIDNVFSRHGAVIESISATPSSFGSNHFGLIAKVRLAE</sequence>
<keyword evidence="1" id="KW-0472">Membrane</keyword>
<feature type="domain" description="Endonuclease/exonuclease/phosphatase" evidence="2">
    <location>
        <begin position="93"/>
        <end position="285"/>
    </location>
</feature>
<dbReference type="Proteomes" id="UP000033608">
    <property type="component" value="Unassembled WGS sequence"/>
</dbReference>
<dbReference type="EMBL" id="LAJF01000062">
    <property type="protein sequence ID" value="KKB84876.1"/>
    <property type="molecule type" value="Genomic_DNA"/>
</dbReference>
<comment type="caution">
    <text evidence="3">The sequence shown here is derived from an EMBL/GenBank/DDBJ whole genome shotgun (WGS) entry which is preliminary data.</text>
</comment>
<keyword evidence="1" id="KW-0812">Transmembrane</keyword>
<protein>
    <recommendedName>
        <fullName evidence="2">Endonuclease/exonuclease/phosphatase domain-containing protein</fullName>
    </recommendedName>
</protein>
<accession>A0A0F5LRE6</accession>
<keyword evidence="1" id="KW-1133">Transmembrane helix</keyword>
<reference evidence="3 4" key="1">
    <citation type="submission" date="2015-03" db="EMBL/GenBank/DDBJ databases">
        <authorList>
            <person name="Hassan Y.I."/>
            <person name="Lepp D."/>
            <person name="Zhou T."/>
        </authorList>
    </citation>
    <scope>NUCLEOTIDE SEQUENCE [LARGE SCALE GENOMIC DNA]</scope>
    <source>
        <strain evidence="3 4">DSM 17137</strain>
    </source>
</reference>
<dbReference type="AlphaFoldDB" id="A0A0F5LRE6"/>
<dbReference type="InterPro" id="IPR036691">
    <property type="entry name" value="Endo/exonu/phosph_ase_sf"/>
</dbReference>
<keyword evidence="4" id="KW-1185">Reference proteome</keyword>
<evidence type="ECO:0000313" key="3">
    <source>
        <dbReference type="EMBL" id="KKB84876.1"/>
    </source>
</evidence>
<organism evidence="3 4">
    <name type="scientific">Devosia limi DSM 17137</name>
    <dbReference type="NCBI Taxonomy" id="1121477"/>
    <lineage>
        <taxon>Bacteria</taxon>
        <taxon>Pseudomonadati</taxon>
        <taxon>Pseudomonadota</taxon>
        <taxon>Alphaproteobacteria</taxon>
        <taxon>Hyphomicrobiales</taxon>
        <taxon>Devosiaceae</taxon>
        <taxon>Devosia</taxon>
    </lineage>
</organism>
<dbReference type="PATRIC" id="fig|1121477.3.peg.2807"/>
<dbReference type="Pfam" id="PF03372">
    <property type="entry name" value="Exo_endo_phos"/>
    <property type="match status" value="1"/>
</dbReference>
<dbReference type="Gene3D" id="3.60.10.10">
    <property type="entry name" value="Endonuclease/exonuclease/phosphatase"/>
    <property type="match status" value="1"/>
</dbReference>
<gene>
    <name evidence="3" type="ORF">VW29_08570</name>
</gene>
<dbReference type="SUPFAM" id="SSF56219">
    <property type="entry name" value="DNase I-like"/>
    <property type="match status" value="1"/>
</dbReference>
<dbReference type="InterPro" id="IPR005135">
    <property type="entry name" value="Endo/exonuclease/phosphatase"/>
</dbReference>
<name>A0A0F5LRE6_9HYPH</name>
<evidence type="ECO:0000259" key="2">
    <source>
        <dbReference type="Pfam" id="PF03372"/>
    </source>
</evidence>
<dbReference type="GO" id="GO:0003824">
    <property type="term" value="F:catalytic activity"/>
    <property type="evidence" value="ECO:0007669"/>
    <property type="project" value="InterPro"/>
</dbReference>
<evidence type="ECO:0000313" key="4">
    <source>
        <dbReference type="Proteomes" id="UP000033608"/>
    </source>
</evidence>
<proteinExistence type="predicted"/>